<dbReference type="InterPro" id="IPR036097">
    <property type="entry name" value="HisK_dim/P_sf"/>
</dbReference>
<dbReference type="PANTHER" id="PTHR43304">
    <property type="entry name" value="PHYTOCHROME-LIKE PROTEIN CPH1"/>
    <property type="match status" value="1"/>
</dbReference>
<dbReference type="PROSITE" id="PS50109">
    <property type="entry name" value="HIS_KIN"/>
    <property type="match status" value="1"/>
</dbReference>
<dbReference type="GO" id="GO:0005886">
    <property type="term" value="C:plasma membrane"/>
    <property type="evidence" value="ECO:0007669"/>
    <property type="project" value="UniProtKB-SubCell"/>
</dbReference>
<dbReference type="SUPFAM" id="SSF47384">
    <property type="entry name" value="Homodimeric domain of signal transducing histidine kinase"/>
    <property type="match status" value="1"/>
</dbReference>
<name>A0A6J4U3A5_9ACTN</name>
<dbReference type="Pfam" id="PF00512">
    <property type="entry name" value="HisKA"/>
    <property type="match status" value="1"/>
</dbReference>
<dbReference type="AlphaFoldDB" id="A0A6J4U3A5"/>
<dbReference type="SMART" id="SM00388">
    <property type="entry name" value="HisKA"/>
    <property type="match status" value="1"/>
</dbReference>
<organism evidence="14">
    <name type="scientific">uncultured Thermoleophilia bacterium</name>
    <dbReference type="NCBI Taxonomy" id="1497501"/>
    <lineage>
        <taxon>Bacteria</taxon>
        <taxon>Bacillati</taxon>
        <taxon>Actinomycetota</taxon>
        <taxon>Thermoleophilia</taxon>
        <taxon>environmental samples</taxon>
    </lineage>
</organism>
<evidence type="ECO:0000256" key="9">
    <source>
        <dbReference type="SAM" id="Coils"/>
    </source>
</evidence>
<evidence type="ECO:0000256" key="8">
    <source>
        <dbReference type="PROSITE-ProRule" id="PRU00169"/>
    </source>
</evidence>
<dbReference type="SUPFAM" id="SSF55874">
    <property type="entry name" value="ATPase domain of HSP90 chaperone/DNA topoisomerase II/histidine kinase"/>
    <property type="match status" value="1"/>
</dbReference>
<evidence type="ECO:0000259" key="12">
    <source>
        <dbReference type="PROSITE" id="PS50112"/>
    </source>
</evidence>
<feature type="domain" description="Response regulatory" evidence="11">
    <location>
        <begin position="5"/>
        <end position="122"/>
    </location>
</feature>
<dbReference type="PROSITE" id="PS50113">
    <property type="entry name" value="PAC"/>
    <property type="match status" value="1"/>
</dbReference>
<keyword evidence="5 14" id="KW-0808">Transferase</keyword>
<feature type="domain" description="Histidine kinase" evidence="10">
    <location>
        <begin position="286"/>
        <end position="499"/>
    </location>
</feature>
<dbReference type="EC" id="2.7.13.3" evidence="3"/>
<dbReference type="InterPro" id="IPR001610">
    <property type="entry name" value="PAC"/>
</dbReference>
<dbReference type="Gene3D" id="3.40.50.2300">
    <property type="match status" value="1"/>
</dbReference>
<evidence type="ECO:0000256" key="1">
    <source>
        <dbReference type="ARBA" id="ARBA00000085"/>
    </source>
</evidence>
<dbReference type="Pfam" id="PF00072">
    <property type="entry name" value="Response_reg"/>
    <property type="match status" value="1"/>
</dbReference>
<evidence type="ECO:0000256" key="4">
    <source>
        <dbReference type="ARBA" id="ARBA00022553"/>
    </source>
</evidence>
<dbReference type="EMBL" id="CADCWC010000263">
    <property type="protein sequence ID" value="CAA9539803.1"/>
    <property type="molecule type" value="Genomic_DNA"/>
</dbReference>
<dbReference type="Pfam" id="PF08448">
    <property type="entry name" value="PAS_4"/>
    <property type="match status" value="1"/>
</dbReference>
<evidence type="ECO:0000256" key="2">
    <source>
        <dbReference type="ARBA" id="ARBA00004236"/>
    </source>
</evidence>
<comment type="subcellular location">
    <subcellularLocation>
        <location evidence="2">Cell membrane</location>
    </subcellularLocation>
</comment>
<dbReference type="SMART" id="SM00448">
    <property type="entry name" value="REC"/>
    <property type="match status" value="1"/>
</dbReference>
<dbReference type="InterPro" id="IPR035965">
    <property type="entry name" value="PAS-like_dom_sf"/>
</dbReference>
<dbReference type="SMART" id="SM00086">
    <property type="entry name" value="PAC"/>
    <property type="match status" value="1"/>
</dbReference>
<dbReference type="InterPro" id="IPR013656">
    <property type="entry name" value="PAS_4"/>
</dbReference>
<dbReference type="InterPro" id="IPR000014">
    <property type="entry name" value="PAS"/>
</dbReference>
<feature type="modified residue" description="4-aspartylphosphate" evidence="8">
    <location>
        <position position="54"/>
    </location>
</feature>
<evidence type="ECO:0000259" key="10">
    <source>
        <dbReference type="PROSITE" id="PS50109"/>
    </source>
</evidence>
<evidence type="ECO:0000256" key="5">
    <source>
        <dbReference type="ARBA" id="ARBA00022679"/>
    </source>
</evidence>
<dbReference type="PROSITE" id="PS50110">
    <property type="entry name" value="RESPONSE_REGULATORY"/>
    <property type="match status" value="1"/>
</dbReference>
<accession>A0A6J4U3A5</accession>
<dbReference type="NCBIfam" id="TIGR00229">
    <property type="entry name" value="sensory_box"/>
    <property type="match status" value="1"/>
</dbReference>
<evidence type="ECO:0000256" key="3">
    <source>
        <dbReference type="ARBA" id="ARBA00012438"/>
    </source>
</evidence>
<dbReference type="Gene3D" id="3.30.565.10">
    <property type="entry name" value="Histidine kinase-like ATPase, C-terminal domain"/>
    <property type="match status" value="1"/>
</dbReference>
<dbReference type="FunFam" id="3.30.565.10:FF:000006">
    <property type="entry name" value="Sensor histidine kinase WalK"/>
    <property type="match status" value="1"/>
</dbReference>
<gene>
    <name evidence="14" type="ORF">AVDCRST_MAG79-1749</name>
</gene>
<dbReference type="InterPro" id="IPR003594">
    <property type="entry name" value="HATPase_dom"/>
</dbReference>
<proteinExistence type="predicted"/>
<dbReference type="InterPro" id="IPR003661">
    <property type="entry name" value="HisK_dim/P_dom"/>
</dbReference>
<keyword evidence="9" id="KW-0175">Coiled coil</keyword>
<evidence type="ECO:0000313" key="14">
    <source>
        <dbReference type="EMBL" id="CAA9539803.1"/>
    </source>
</evidence>
<dbReference type="InterPro" id="IPR036890">
    <property type="entry name" value="HATPase_C_sf"/>
</dbReference>
<dbReference type="Gene3D" id="3.30.450.20">
    <property type="entry name" value="PAS domain"/>
    <property type="match status" value="1"/>
</dbReference>
<sequence>MTVTRILLVDDRPENLLALEAVLEPLGRTLVRAGSGDEALKRLLTDDYALILLDVQMPGMDGYETADYIKRLERTRSVPIIFLTALNTEQRHVFRGYESGAVDYLFKPFDPTVLRSKVGVFIDLFEKNAALRASEQQLRLLVEGARDYSLVMVDLDGRVTNWNRGAEQLSGVPAEQAIGVHMRAFYTEEEQEAGVPEADLARARTDGTSVTEARRRRADGRPVWVQLTISVLHDEAGRLQGYSLLARDVSERREAAEALADAHRRLEERASDLERSNADLSSFAYVASHDLSEPLRVVSGYVGLLRSRYGPQLDEDAQGYIDYALSGTKRMRSLIDDLLTYSRAGAASRTESVDTAQVARQTMLVLDRTITESGALVTAGALPMVAGDEGQLGQVFQNLIGNAIKFRRPDTPPRVHIAAEAAPGGWLFSVADNGIGIEPRHADRVFEMFQRLHAREAYAGTGIGLAICRKIVERSGGRIWVEPNPTGGTVFRFTLPDAGPEVRSSRVEPAA</sequence>
<keyword evidence="7" id="KW-0902">Two-component regulatory system</keyword>
<reference evidence="14" key="1">
    <citation type="submission" date="2020-02" db="EMBL/GenBank/DDBJ databases">
        <authorList>
            <person name="Meier V. D."/>
        </authorList>
    </citation>
    <scope>NUCLEOTIDE SEQUENCE</scope>
    <source>
        <strain evidence="14">AVDCRST_MAG79</strain>
    </source>
</reference>
<keyword evidence="6 14" id="KW-0418">Kinase</keyword>
<dbReference type="CDD" id="cd16921">
    <property type="entry name" value="HATPase_FilI-like"/>
    <property type="match status" value="1"/>
</dbReference>
<dbReference type="CDD" id="cd00130">
    <property type="entry name" value="PAS"/>
    <property type="match status" value="1"/>
</dbReference>
<dbReference type="PROSITE" id="PS50112">
    <property type="entry name" value="PAS"/>
    <property type="match status" value="1"/>
</dbReference>
<feature type="domain" description="PAC" evidence="13">
    <location>
        <begin position="209"/>
        <end position="261"/>
    </location>
</feature>
<feature type="domain" description="PAS" evidence="12">
    <location>
        <begin position="134"/>
        <end position="207"/>
    </location>
</feature>
<evidence type="ECO:0000256" key="7">
    <source>
        <dbReference type="ARBA" id="ARBA00023012"/>
    </source>
</evidence>
<dbReference type="GO" id="GO:0000155">
    <property type="term" value="F:phosphorelay sensor kinase activity"/>
    <property type="evidence" value="ECO:0007669"/>
    <property type="project" value="InterPro"/>
</dbReference>
<dbReference type="PRINTS" id="PR00344">
    <property type="entry name" value="BCTRLSENSOR"/>
</dbReference>
<evidence type="ECO:0000259" key="13">
    <source>
        <dbReference type="PROSITE" id="PS50113"/>
    </source>
</evidence>
<dbReference type="SMART" id="SM00387">
    <property type="entry name" value="HATPase_c"/>
    <property type="match status" value="1"/>
</dbReference>
<dbReference type="InterPro" id="IPR052162">
    <property type="entry name" value="Sensor_kinase/Photoreceptor"/>
</dbReference>
<feature type="coiled-coil region" evidence="9">
    <location>
        <begin position="249"/>
        <end position="276"/>
    </location>
</feature>
<dbReference type="Pfam" id="PF02518">
    <property type="entry name" value="HATPase_c"/>
    <property type="match status" value="1"/>
</dbReference>
<comment type="catalytic activity">
    <reaction evidence="1">
        <text>ATP + protein L-histidine = ADP + protein N-phospho-L-histidine.</text>
        <dbReference type="EC" id="2.7.13.3"/>
    </reaction>
</comment>
<protein>
    <recommendedName>
        <fullName evidence="3">histidine kinase</fullName>
        <ecNumber evidence="3">2.7.13.3</ecNumber>
    </recommendedName>
</protein>
<keyword evidence="4 8" id="KW-0597">Phosphoprotein</keyword>
<dbReference type="CDD" id="cd00082">
    <property type="entry name" value="HisKA"/>
    <property type="match status" value="1"/>
</dbReference>
<evidence type="ECO:0000256" key="6">
    <source>
        <dbReference type="ARBA" id="ARBA00022777"/>
    </source>
</evidence>
<dbReference type="InterPro" id="IPR005467">
    <property type="entry name" value="His_kinase_dom"/>
</dbReference>
<dbReference type="InterPro" id="IPR000700">
    <property type="entry name" value="PAS-assoc_C"/>
</dbReference>
<dbReference type="InterPro" id="IPR011006">
    <property type="entry name" value="CheY-like_superfamily"/>
</dbReference>
<dbReference type="InterPro" id="IPR001789">
    <property type="entry name" value="Sig_transdc_resp-reg_receiver"/>
</dbReference>
<dbReference type="PANTHER" id="PTHR43304:SF1">
    <property type="entry name" value="PAC DOMAIN-CONTAINING PROTEIN"/>
    <property type="match status" value="1"/>
</dbReference>
<evidence type="ECO:0000259" key="11">
    <source>
        <dbReference type="PROSITE" id="PS50110"/>
    </source>
</evidence>
<dbReference type="Gene3D" id="1.10.287.130">
    <property type="match status" value="1"/>
</dbReference>
<dbReference type="SUPFAM" id="SSF52172">
    <property type="entry name" value="CheY-like"/>
    <property type="match status" value="1"/>
</dbReference>
<dbReference type="InterPro" id="IPR004358">
    <property type="entry name" value="Sig_transdc_His_kin-like_C"/>
</dbReference>
<dbReference type="SUPFAM" id="SSF55785">
    <property type="entry name" value="PYP-like sensor domain (PAS domain)"/>
    <property type="match status" value="1"/>
</dbReference>